<sequence>MKLAQGIFQSLNDFFIFDRHSLPVARFVEQTKFVAVGKTLFVRFQFHPPAPEFAQFRRGLHVDANSQTIEKESIIFALSFADIRAKRGEFLDQSALRVSTR</sequence>
<accession>A0A645HD62</accession>
<proteinExistence type="predicted"/>
<protein>
    <submittedName>
        <fullName evidence="1">Uncharacterized protein</fullName>
    </submittedName>
</protein>
<comment type="caution">
    <text evidence="1">The sequence shown here is derived from an EMBL/GenBank/DDBJ whole genome shotgun (WGS) entry which is preliminary data.</text>
</comment>
<dbReference type="AlphaFoldDB" id="A0A645HD62"/>
<organism evidence="1">
    <name type="scientific">bioreactor metagenome</name>
    <dbReference type="NCBI Taxonomy" id="1076179"/>
    <lineage>
        <taxon>unclassified sequences</taxon>
        <taxon>metagenomes</taxon>
        <taxon>ecological metagenomes</taxon>
    </lineage>
</organism>
<reference evidence="1" key="1">
    <citation type="submission" date="2019-08" db="EMBL/GenBank/DDBJ databases">
        <authorList>
            <person name="Kucharzyk K."/>
            <person name="Murdoch R.W."/>
            <person name="Higgins S."/>
            <person name="Loffler F."/>
        </authorList>
    </citation>
    <scope>NUCLEOTIDE SEQUENCE</scope>
</reference>
<evidence type="ECO:0000313" key="1">
    <source>
        <dbReference type="EMBL" id="MPN36967.1"/>
    </source>
</evidence>
<dbReference type="EMBL" id="VSSQ01091400">
    <property type="protein sequence ID" value="MPN36967.1"/>
    <property type="molecule type" value="Genomic_DNA"/>
</dbReference>
<gene>
    <name evidence="1" type="ORF">SDC9_184479</name>
</gene>
<name>A0A645HD62_9ZZZZ</name>